<dbReference type="EMBL" id="CAEKKB010000003">
    <property type="protein sequence ID" value="CAB4302869.1"/>
    <property type="molecule type" value="Genomic_DNA"/>
</dbReference>
<feature type="compositionally biased region" description="Low complexity" evidence="1">
    <location>
        <begin position="20"/>
        <end position="29"/>
    </location>
</feature>
<sequence>MESVGKMWSFKNSFQLKRGSATSCSSSSSSKKHAGKLNKKQMEGCWSFVSNCSSVPHAPPLKRFSSFGF</sequence>
<gene>
    <name evidence="2" type="ORF">ORAREDHAP_LOCUS18766</name>
</gene>
<keyword evidence="3" id="KW-1185">Reference proteome</keyword>
<protein>
    <submittedName>
        <fullName evidence="2">Uncharacterized protein</fullName>
    </submittedName>
</protein>
<reference evidence="3" key="1">
    <citation type="journal article" date="2020" name="Genome Biol.">
        <title>Gamete binning: chromosome-level and haplotype-resolved genome assembly enabled by high-throughput single-cell sequencing of gamete genomes.</title>
        <authorList>
            <person name="Campoy J.A."/>
            <person name="Sun H."/>
            <person name="Goel M."/>
            <person name="Jiao W.-B."/>
            <person name="Folz-Donahue K."/>
            <person name="Wang N."/>
            <person name="Rubio M."/>
            <person name="Liu C."/>
            <person name="Kukat C."/>
            <person name="Ruiz D."/>
            <person name="Huettel B."/>
            <person name="Schneeberger K."/>
        </authorList>
    </citation>
    <scope>NUCLEOTIDE SEQUENCE [LARGE SCALE GENOMIC DNA]</scope>
    <source>
        <strain evidence="3">cv. Rojo Pasion</strain>
    </source>
</reference>
<evidence type="ECO:0000313" key="3">
    <source>
        <dbReference type="Proteomes" id="UP000507245"/>
    </source>
</evidence>
<proteinExistence type="predicted"/>
<evidence type="ECO:0000313" key="2">
    <source>
        <dbReference type="EMBL" id="CAB4302869.1"/>
    </source>
</evidence>
<organism evidence="2 3">
    <name type="scientific">Prunus armeniaca</name>
    <name type="common">Apricot</name>
    <name type="synonym">Armeniaca vulgaris</name>
    <dbReference type="NCBI Taxonomy" id="36596"/>
    <lineage>
        <taxon>Eukaryota</taxon>
        <taxon>Viridiplantae</taxon>
        <taxon>Streptophyta</taxon>
        <taxon>Embryophyta</taxon>
        <taxon>Tracheophyta</taxon>
        <taxon>Spermatophyta</taxon>
        <taxon>Magnoliopsida</taxon>
        <taxon>eudicotyledons</taxon>
        <taxon>Gunneridae</taxon>
        <taxon>Pentapetalae</taxon>
        <taxon>rosids</taxon>
        <taxon>fabids</taxon>
        <taxon>Rosales</taxon>
        <taxon>Rosaceae</taxon>
        <taxon>Amygdaloideae</taxon>
        <taxon>Amygdaleae</taxon>
        <taxon>Prunus</taxon>
    </lineage>
</organism>
<evidence type="ECO:0000256" key="1">
    <source>
        <dbReference type="SAM" id="MobiDB-lite"/>
    </source>
</evidence>
<dbReference type="Proteomes" id="UP000507245">
    <property type="component" value="Unassembled WGS sequence"/>
</dbReference>
<dbReference type="AlphaFoldDB" id="A0A6J5WMR2"/>
<accession>A0A6J5WMR2</accession>
<name>A0A6J5WMR2_PRUAR</name>
<feature type="region of interest" description="Disordered" evidence="1">
    <location>
        <begin position="16"/>
        <end position="35"/>
    </location>
</feature>